<proteinExistence type="predicted"/>
<dbReference type="EMBL" id="CP003107">
    <property type="protein sequence ID" value="AET59098.1"/>
    <property type="molecule type" value="Genomic_DNA"/>
</dbReference>
<evidence type="ECO:0000313" key="2">
    <source>
        <dbReference type="EMBL" id="AET59098.1"/>
    </source>
</evidence>
<reference key="2">
    <citation type="submission" date="2011-11" db="EMBL/GenBank/DDBJ databases">
        <authorList>
            <person name="Shin S.H."/>
            <person name="Kim S."/>
            <person name="Kim J.Y."/>
        </authorList>
    </citation>
    <scope>NUCLEOTIDE SEQUENCE</scope>
    <source>
        <strain>HPL-003</strain>
    </source>
</reference>
<dbReference type="InterPro" id="IPR050700">
    <property type="entry name" value="YIM1/Zinc_Alcohol_DH_Fams"/>
</dbReference>
<evidence type="ECO:0000259" key="1">
    <source>
        <dbReference type="Pfam" id="PF08240"/>
    </source>
</evidence>
<name>G7W080_PAETH</name>
<dbReference type="InterPro" id="IPR011032">
    <property type="entry name" value="GroES-like_sf"/>
</dbReference>
<accession>G7W080</accession>
<dbReference type="PANTHER" id="PTHR11695:SF294">
    <property type="entry name" value="RETICULON-4-INTERACTING PROTEIN 1, MITOCHONDRIAL"/>
    <property type="match status" value="1"/>
</dbReference>
<gene>
    <name evidence="2" type="ordered locus">HPL003_11705</name>
</gene>
<dbReference type="eggNOG" id="COG0604">
    <property type="taxonomic scope" value="Bacteria"/>
</dbReference>
<evidence type="ECO:0000313" key="3">
    <source>
        <dbReference type="Proteomes" id="UP000005876"/>
    </source>
</evidence>
<reference evidence="3" key="1">
    <citation type="submission" date="2011-11" db="EMBL/GenBank/DDBJ databases">
        <title>Complete sequence of Paenibacillus terrae HPL-003.</title>
        <authorList>
            <person name="Shin S.H."/>
            <person name="Kim S."/>
            <person name="Kim J.Y."/>
        </authorList>
    </citation>
    <scope>NUCLEOTIDE SEQUENCE [LARGE SCALE GENOMIC DNA]</scope>
    <source>
        <strain evidence="3">HPL-003</strain>
    </source>
</reference>
<dbReference type="HOGENOM" id="CLU_2410523_0_0_9"/>
<dbReference type="PANTHER" id="PTHR11695">
    <property type="entry name" value="ALCOHOL DEHYDROGENASE RELATED"/>
    <property type="match status" value="1"/>
</dbReference>
<dbReference type="KEGG" id="pta:HPL003_11705"/>
<dbReference type="Gene3D" id="3.90.180.10">
    <property type="entry name" value="Medium-chain alcohol dehydrogenases, catalytic domain"/>
    <property type="match status" value="1"/>
</dbReference>
<organism evidence="2 3">
    <name type="scientific">Paenibacillus terrae (strain HPL-003)</name>
    <dbReference type="NCBI Taxonomy" id="985665"/>
    <lineage>
        <taxon>Bacteria</taxon>
        <taxon>Bacillati</taxon>
        <taxon>Bacillota</taxon>
        <taxon>Bacilli</taxon>
        <taxon>Bacillales</taxon>
        <taxon>Paenibacillaceae</taxon>
        <taxon>Paenibacillus</taxon>
    </lineage>
</organism>
<sequence>MMDWEFPIFLGWDVADIISEVGSEVTDWKVGDEVFARPNTTRFGTYAEYTLVDDHLLARLTCLYLMGGSCICSVGRTDRLAGALYTWSTSQR</sequence>
<dbReference type="InterPro" id="IPR013154">
    <property type="entry name" value="ADH-like_N"/>
</dbReference>
<feature type="domain" description="Alcohol dehydrogenase-like N-terminal" evidence="1">
    <location>
        <begin position="5"/>
        <end position="59"/>
    </location>
</feature>
<reference evidence="2 3" key="3">
    <citation type="journal article" date="2012" name="J. Bacteriol.">
        <title>Genome Sequence of Paenibacillus terrae HPL-003, a Xylanase-Producing Bacterium Isolated from Soil Found in Forest Residue.</title>
        <authorList>
            <person name="Shin S.H."/>
            <person name="Kim S."/>
            <person name="Kim J.Y."/>
            <person name="Song H.Y."/>
            <person name="Cho S.J."/>
            <person name="Kim D.R."/>
            <person name="Lee K.I."/>
            <person name="Lim H.K."/>
            <person name="Park N.J."/>
            <person name="Hwang I.T."/>
            <person name="Yang K.S."/>
        </authorList>
    </citation>
    <scope>NUCLEOTIDE SEQUENCE [LARGE SCALE GENOMIC DNA]</scope>
    <source>
        <strain evidence="2 3">HPL-003</strain>
    </source>
</reference>
<dbReference type="Pfam" id="PF08240">
    <property type="entry name" value="ADH_N"/>
    <property type="match status" value="1"/>
</dbReference>
<dbReference type="SUPFAM" id="SSF50129">
    <property type="entry name" value="GroES-like"/>
    <property type="match status" value="1"/>
</dbReference>
<dbReference type="Proteomes" id="UP000005876">
    <property type="component" value="Chromosome"/>
</dbReference>
<dbReference type="AlphaFoldDB" id="G7W080"/>
<protein>
    <submittedName>
        <fullName evidence="2">Quinone oxidoreductase-like protein</fullName>
    </submittedName>
</protein>
<dbReference type="STRING" id="985665.HPL003_11705"/>